<keyword evidence="1" id="KW-0378">Hydrolase</keyword>
<dbReference type="EMBL" id="BBNU01000006">
    <property type="protein sequence ID" value="GAL79490.1"/>
    <property type="molecule type" value="Genomic_DNA"/>
</dbReference>
<accession>A0A090WQZ0</accession>
<proteinExistence type="predicted"/>
<name>A0A090WQZ0_9FLAO</name>
<organism evidence="1 2">
    <name type="scientific">Algibacter lectus</name>
    <dbReference type="NCBI Taxonomy" id="221126"/>
    <lineage>
        <taxon>Bacteria</taxon>
        <taxon>Pseudomonadati</taxon>
        <taxon>Bacteroidota</taxon>
        <taxon>Flavobacteriia</taxon>
        <taxon>Flavobacteriales</taxon>
        <taxon>Flavobacteriaceae</taxon>
        <taxon>Algibacter</taxon>
    </lineage>
</organism>
<comment type="caution">
    <text evidence="1">The sequence shown here is derived from an EMBL/GenBank/DDBJ whole genome shotgun (WGS) entry which is preliminary data.</text>
</comment>
<sequence>MIVGGKFSGAWHQNGAITGARAGGKWKIEFVEDGDYKISLRRFPRESNLAINATFPAQEKAIEYDKTSPAGEKSDFKEAFLYVANISKTLDIKADQDEVTFTGKIPAGKYDMEAQLIDELGRVHPAYYVYVEKIN</sequence>
<dbReference type="EC" id="3.1.6.6" evidence="1"/>
<protein>
    <submittedName>
        <fullName evidence="1">Choline-sulfatase</fullName>
        <ecNumber evidence="1">3.1.6.6</ecNumber>
    </submittedName>
</protein>
<dbReference type="GO" id="GO:0047753">
    <property type="term" value="F:choline-sulfatase activity"/>
    <property type="evidence" value="ECO:0007669"/>
    <property type="project" value="UniProtKB-EC"/>
</dbReference>
<dbReference type="Proteomes" id="UP000029643">
    <property type="component" value="Unassembled WGS sequence"/>
</dbReference>
<dbReference type="AlphaFoldDB" id="A0A090WQZ0"/>
<gene>
    <name evidence="1" type="ORF">JCM19274_1998</name>
</gene>
<reference evidence="1 2" key="1">
    <citation type="journal article" date="2014" name="Genome Announc.">
        <title>Draft Genome Sequences of Marine Flavobacterium Algibacter lectus Strains SS8 and NR4.</title>
        <authorList>
            <person name="Takatani N."/>
            <person name="Nakanishi M."/>
            <person name="Meirelles P."/>
            <person name="Mino S."/>
            <person name="Suda W."/>
            <person name="Oshima K."/>
            <person name="Hattori M."/>
            <person name="Ohkuma M."/>
            <person name="Hosokawa M."/>
            <person name="Miyashita K."/>
            <person name="Thompson F.L."/>
            <person name="Niwa A."/>
            <person name="Sawabe T."/>
            <person name="Sawabe T."/>
        </authorList>
    </citation>
    <scope>NUCLEOTIDE SEQUENCE [LARGE SCALE GENOMIC DNA]</scope>
    <source>
        <strain evidence="2">JCM19274</strain>
    </source>
</reference>
<evidence type="ECO:0000313" key="2">
    <source>
        <dbReference type="Proteomes" id="UP000029643"/>
    </source>
</evidence>
<evidence type="ECO:0000313" key="1">
    <source>
        <dbReference type="EMBL" id="GAL79490.1"/>
    </source>
</evidence>